<dbReference type="InterPro" id="IPR029016">
    <property type="entry name" value="GAF-like_dom_sf"/>
</dbReference>
<comment type="caution">
    <text evidence="4">The sequence shown here is derived from an EMBL/GenBank/DDBJ whole genome shotgun (WGS) entry which is preliminary data.</text>
</comment>
<evidence type="ECO:0000313" key="5">
    <source>
        <dbReference type="Proteomes" id="UP001597112"/>
    </source>
</evidence>
<dbReference type="EMBL" id="JBHTKA010000007">
    <property type="protein sequence ID" value="MFD1000871.1"/>
    <property type="molecule type" value="Genomic_DNA"/>
</dbReference>
<organism evidence="4 5">
    <name type="scientific">Ohtaekwangia kribbensis</name>
    <dbReference type="NCBI Taxonomy" id="688913"/>
    <lineage>
        <taxon>Bacteria</taxon>
        <taxon>Pseudomonadati</taxon>
        <taxon>Bacteroidota</taxon>
        <taxon>Cytophagia</taxon>
        <taxon>Cytophagales</taxon>
        <taxon>Fulvivirgaceae</taxon>
        <taxon>Ohtaekwangia</taxon>
    </lineage>
</organism>
<feature type="coiled-coil region" evidence="1">
    <location>
        <begin position="475"/>
        <end position="520"/>
    </location>
</feature>
<name>A0ABW3K612_9BACT</name>
<dbReference type="RefSeq" id="WP_377580326.1">
    <property type="nucleotide sequence ID" value="NZ_JBHTKA010000007.1"/>
</dbReference>
<dbReference type="SUPFAM" id="SSF55781">
    <property type="entry name" value="GAF domain-like"/>
    <property type="match status" value="1"/>
</dbReference>
<feature type="transmembrane region" description="Helical" evidence="2">
    <location>
        <begin position="188"/>
        <end position="207"/>
    </location>
</feature>
<evidence type="ECO:0000259" key="3">
    <source>
        <dbReference type="Pfam" id="PF13185"/>
    </source>
</evidence>
<reference evidence="5" key="1">
    <citation type="journal article" date="2019" name="Int. J. Syst. Evol. Microbiol.">
        <title>The Global Catalogue of Microorganisms (GCM) 10K type strain sequencing project: providing services to taxonomists for standard genome sequencing and annotation.</title>
        <authorList>
            <consortium name="The Broad Institute Genomics Platform"/>
            <consortium name="The Broad Institute Genome Sequencing Center for Infectious Disease"/>
            <person name="Wu L."/>
            <person name="Ma J."/>
        </authorList>
    </citation>
    <scope>NUCLEOTIDE SEQUENCE [LARGE SCALE GENOMIC DNA]</scope>
    <source>
        <strain evidence="5">CCUG 58938</strain>
    </source>
</reference>
<dbReference type="InterPro" id="IPR003018">
    <property type="entry name" value="GAF"/>
</dbReference>
<evidence type="ECO:0000256" key="2">
    <source>
        <dbReference type="SAM" id="Phobius"/>
    </source>
</evidence>
<dbReference type="Proteomes" id="UP001597112">
    <property type="component" value="Unassembled WGS sequence"/>
</dbReference>
<evidence type="ECO:0000256" key="1">
    <source>
        <dbReference type="SAM" id="Coils"/>
    </source>
</evidence>
<keyword evidence="1" id="KW-0175">Coiled coil</keyword>
<feature type="domain" description="GAF" evidence="3">
    <location>
        <begin position="330"/>
        <end position="467"/>
    </location>
</feature>
<proteinExistence type="predicted"/>
<keyword evidence="2" id="KW-0472">Membrane</keyword>
<evidence type="ECO:0000313" key="4">
    <source>
        <dbReference type="EMBL" id="MFD1000871.1"/>
    </source>
</evidence>
<sequence length="526" mass="60440">MKNLIERYLRKNIILFSISLIATLLVINIVLMYQNKETIVTNNTIREESDAMIKDIEKLITFLNNIDLGVRAYGLSKKEILLTPTSNSINYLWPHFESIEQRLAKEGYDVSGIKELQKIYHEYVDFNMKMIEMAKLDSTEVFKSMMLEDRGMTVWSRTHEIGGKIIEFEKAKSLAAEESYQAAVRNNLYLQFFLLLVGLPTLVFIVIKIKNDNRSRQKLLTDLEENNRKYVFNPGTSIRVNDHQELVENSIRNLQHASEFIEHIADGNYATEWATLNEENKALNETNLAGRLTKMRDQLRQMKREEETRLWSNEGLTKISETVRNNQGNLTVLADEVVRFLTKYMGALQGGLFVLKNDEGKNEYLELAACHAYDRKKFVERRIDIGVGLIGQTFLEGETTMLTKLPQGYTYITSGMGETTPSCVLIVPMKYNDKIEAIIEIAGLEKFEKHQVLFMEKAGEFVASALQSARTTEQMKLLLATSQQQAEEMRATEEELRQNMEELVATQEAMARKRAEAENVHLMAQV</sequence>
<protein>
    <submittedName>
        <fullName evidence="4">GAF domain-containing protein</fullName>
    </submittedName>
</protein>
<feature type="transmembrane region" description="Helical" evidence="2">
    <location>
        <begin position="12"/>
        <end position="33"/>
    </location>
</feature>
<keyword evidence="2" id="KW-0812">Transmembrane</keyword>
<dbReference type="Gene3D" id="3.30.450.40">
    <property type="match status" value="1"/>
</dbReference>
<dbReference type="Pfam" id="PF13185">
    <property type="entry name" value="GAF_2"/>
    <property type="match status" value="1"/>
</dbReference>
<keyword evidence="5" id="KW-1185">Reference proteome</keyword>
<keyword evidence="2" id="KW-1133">Transmembrane helix</keyword>
<gene>
    <name evidence="4" type="ORF">ACFQ21_16215</name>
</gene>
<accession>A0ABW3K612</accession>